<organism evidence="2">
    <name type="scientific">viral metagenome</name>
    <dbReference type="NCBI Taxonomy" id="1070528"/>
    <lineage>
        <taxon>unclassified sequences</taxon>
        <taxon>metagenomes</taxon>
        <taxon>organismal metagenomes</taxon>
    </lineage>
</organism>
<keyword evidence="1" id="KW-1133">Transmembrane helix</keyword>
<evidence type="ECO:0000313" key="2">
    <source>
        <dbReference type="EMBL" id="QJA93205.1"/>
    </source>
</evidence>
<gene>
    <name evidence="2" type="ORF">MM415B04320_0009</name>
</gene>
<accession>A0A6M3LJY8</accession>
<name>A0A6M3LJY8_9ZZZZ</name>
<feature type="transmembrane region" description="Helical" evidence="1">
    <location>
        <begin position="34"/>
        <end position="55"/>
    </location>
</feature>
<keyword evidence="1" id="KW-0472">Membrane</keyword>
<evidence type="ECO:0008006" key="3">
    <source>
        <dbReference type="Google" id="ProtNLM"/>
    </source>
</evidence>
<protein>
    <recommendedName>
        <fullName evidence="3">Holin</fullName>
    </recommendedName>
</protein>
<keyword evidence="1" id="KW-0812">Transmembrane</keyword>
<dbReference type="AlphaFoldDB" id="A0A6M3LJY8"/>
<sequence>MEILYVALSAFGGGIASAVAGWLDSGEYFEGRKFMSSLIRALVAGAVFAIGYTIVGGVTIMDICIAFCAGAGVDVLGNRVAGSIRK</sequence>
<proteinExistence type="predicted"/>
<evidence type="ECO:0000256" key="1">
    <source>
        <dbReference type="SAM" id="Phobius"/>
    </source>
</evidence>
<dbReference type="EMBL" id="MT143130">
    <property type="protein sequence ID" value="QJA93205.1"/>
    <property type="molecule type" value="Genomic_DNA"/>
</dbReference>
<reference evidence="2" key="1">
    <citation type="submission" date="2020-03" db="EMBL/GenBank/DDBJ databases">
        <title>The deep terrestrial virosphere.</title>
        <authorList>
            <person name="Holmfeldt K."/>
            <person name="Nilsson E."/>
            <person name="Simone D."/>
            <person name="Lopez-Fernandez M."/>
            <person name="Wu X."/>
            <person name="de Brujin I."/>
            <person name="Lundin D."/>
            <person name="Andersson A."/>
            <person name="Bertilsson S."/>
            <person name="Dopson M."/>
        </authorList>
    </citation>
    <scope>NUCLEOTIDE SEQUENCE</scope>
    <source>
        <strain evidence="2">MM415B04320</strain>
    </source>
</reference>